<evidence type="ECO:0000256" key="1">
    <source>
        <dbReference type="ARBA" id="ARBA00004477"/>
    </source>
</evidence>
<dbReference type="Pfam" id="PF05208">
    <property type="entry name" value="ALG3"/>
    <property type="match status" value="1"/>
</dbReference>
<feature type="transmembrane region" description="Helical" evidence="11">
    <location>
        <begin position="162"/>
        <end position="178"/>
    </location>
</feature>
<comment type="subcellular location">
    <subcellularLocation>
        <location evidence="1">Endoplasmic reticulum membrane</location>
        <topology evidence="1">Multi-pass membrane protein</topology>
    </subcellularLocation>
</comment>
<gene>
    <name evidence="12" type="ORF">KUF71_010617</name>
</gene>
<evidence type="ECO:0000256" key="7">
    <source>
        <dbReference type="ARBA" id="ARBA00022824"/>
    </source>
</evidence>
<evidence type="ECO:0000256" key="8">
    <source>
        <dbReference type="ARBA" id="ARBA00022989"/>
    </source>
</evidence>
<dbReference type="EC" id="2.4.1.258" evidence="3"/>
<comment type="catalytic activity">
    <reaction evidence="10">
        <text>an alpha-D-Man-(1-&gt;2)-alpha-D-Man-(1-&gt;2)-alpha-D-Man-(1-&gt;3)-[alpha-D-Man-(1-&gt;6)]-beta-D-Man-(1-&gt;4)-beta-D-GlcNAc-(1-&gt;4)-alpha-D-GlcNAc-diphospho-di-trans,poly-cis-dolichol + a di-trans,poly-cis-dolichyl beta-D-mannosyl phosphate = an alpha-D-Man-(1-&gt;2)-alpha-D-Man-(1-&gt;2)-alpha-D-Man-(1-&gt;3)-[alpha-D-Man-(1-&gt;3)-alpha-D-Man-(1-&gt;6)]-beta-D-Man-(1-&gt;4)-beta-D-GlcNAc-(1-&gt;4)-alpha-D-GlcNAc-diphospho-di-trans,poly-cis-dolichol + a di-trans,poly-cis-dolichyl phosphate + H(+)</text>
        <dbReference type="Rhea" id="RHEA:29527"/>
        <dbReference type="Rhea" id="RHEA-COMP:19498"/>
        <dbReference type="Rhea" id="RHEA-COMP:19501"/>
        <dbReference type="Rhea" id="RHEA-COMP:19516"/>
        <dbReference type="Rhea" id="RHEA-COMP:19517"/>
        <dbReference type="ChEBI" id="CHEBI:15378"/>
        <dbReference type="ChEBI" id="CHEBI:57683"/>
        <dbReference type="ChEBI" id="CHEBI:58211"/>
        <dbReference type="ChEBI" id="CHEBI:132515"/>
        <dbReference type="ChEBI" id="CHEBI:132516"/>
        <dbReference type="EC" id="2.4.1.258"/>
    </reaction>
    <physiologicalReaction direction="left-to-right" evidence="10">
        <dbReference type="Rhea" id="RHEA:29528"/>
    </physiologicalReaction>
</comment>
<keyword evidence="9 11" id="KW-0472">Membrane</keyword>
<keyword evidence="5" id="KW-0808">Transferase</keyword>
<evidence type="ECO:0000256" key="9">
    <source>
        <dbReference type="ARBA" id="ARBA00023136"/>
    </source>
</evidence>
<evidence type="ECO:0000256" key="6">
    <source>
        <dbReference type="ARBA" id="ARBA00022692"/>
    </source>
</evidence>
<dbReference type="AlphaFoldDB" id="A0AAE1HHJ5"/>
<evidence type="ECO:0000256" key="3">
    <source>
        <dbReference type="ARBA" id="ARBA00011964"/>
    </source>
</evidence>
<comment type="pathway">
    <text evidence="2">Protein modification; protein glycosylation.</text>
</comment>
<reference evidence="12" key="1">
    <citation type="submission" date="2021-07" db="EMBL/GenBank/DDBJ databases">
        <authorList>
            <person name="Catto M.A."/>
            <person name="Jacobson A."/>
            <person name="Kennedy G."/>
            <person name="Labadie P."/>
            <person name="Hunt B.G."/>
            <person name="Srinivasan R."/>
        </authorList>
    </citation>
    <scope>NUCLEOTIDE SEQUENCE</scope>
    <source>
        <strain evidence="12">PL_HMW_Pooled</strain>
        <tissue evidence="12">Head</tissue>
    </source>
</reference>
<accession>A0AAE1HHJ5</accession>
<keyword evidence="13" id="KW-1185">Reference proteome</keyword>
<keyword evidence="8 11" id="KW-1133">Transmembrane helix</keyword>
<dbReference type="EMBL" id="JAHWGI010001033">
    <property type="protein sequence ID" value="KAK3921402.1"/>
    <property type="molecule type" value="Genomic_DNA"/>
</dbReference>
<sequence length="511" mass="58733">MARPRQCDRDGTELATRSPLLLAEDEARGKAATWTCYDSEQLVPVPNLTGRSCPAQLQIQDSVLRMPPPRRNQQAPATPTVRLRTALNMVTSPQFWKSVILEPERISIMACILLIMEVVLNIFVIERVRYTEIDWKAYMQEVEGVLNGTYDYSELKGDTGPLVYPAGFVYIYMILYYATQQGRNIKIAQYVFYLLYIIFLLLVFRIYIKSKKIPPFVLFLSIITSYRVHSIFVLRLFNDPIAMIFLYAAINCFIDGRWTLGSIAYSLAVSVKMNILLFAPALLVVYLTSLGKKGTAIQLCICASLQFILALPFLVANPVAYILGAFNIGRVFMYKWTVNWRFLPEEIFVNRGFHLFLLALHMFLLVLFLPEWITYLKGFARLRQVEEDLFSKQKEKSSKKKSIEPKKVKVNMDVTSRLLLLPLFTANLIGIACARSLHYQFYVWYYHTLPYLVWSCPFTIPMRLSLLGVLELCWNTYPSTDMSSLFCNRFQSRQTEADAGQASISASQTYL</sequence>
<evidence type="ECO:0000256" key="5">
    <source>
        <dbReference type="ARBA" id="ARBA00022679"/>
    </source>
</evidence>
<evidence type="ECO:0000256" key="2">
    <source>
        <dbReference type="ARBA" id="ARBA00004922"/>
    </source>
</evidence>
<dbReference type="GO" id="GO:0052925">
    <property type="term" value="F:dol-P-Man:Man(5)GlcNAc(2)-PP-Dol alpha-1,3-mannosyltransferase activity"/>
    <property type="evidence" value="ECO:0007669"/>
    <property type="project" value="UniProtKB-EC"/>
</dbReference>
<feature type="transmembrane region" description="Helical" evidence="11">
    <location>
        <begin position="106"/>
        <end position="125"/>
    </location>
</feature>
<evidence type="ECO:0000313" key="12">
    <source>
        <dbReference type="EMBL" id="KAK3921402.1"/>
    </source>
</evidence>
<name>A0AAE1HHJ5_9NEOP</name>
<keyword evidence="4" id="KW-0328">Glycosyltransferase</keyword>
<feature type="transmembrane region" description="Helical" evidence="11">
    <location>
        <begin position="299"/>
        <end position="332"/>
    </location>
</feature>
<evidence type="ECO:0000313" key="13">
    <source>
        <dbReference type="Proteomes" id="UP001219518"/>
    </source>
</evidence>
<dbReference type="InterPro" id="IPR007873">
    <property type="entry name" value="Glycosyltransferase_ALG3"/>
</dbReference>
<evidence type="ECO:0000256" key="11">
    <source>
        <dbReference type="SAM" id="Phobius"/>
    </source>
</evidence>
<evidence type="ECO:0000256" key="10">
    <source>
        <dbReference type="ARBA" id="ARBA00049506"/>
    </source>
</evidence>
<reference evidence="12" key="2">
    <citation type="journal article" date="2023" name="BMC Genomics">
        <title>Pest status, molecular evolution, and epigenetic factors derived from the genome assembly of Frankliniella fusca, a thysanopteran phytovirus vector.</title>
        <authorList>
            <person name="Catto M.A."/>
            <person name="Labadie P.E."/>
            <person name="Jacobson A.L."/>
            <person name="Kennedy G.G."/>
            <person name="Srinivasan R."/>
            <person name="Hunt B.G."/>
        </authorList>
    </citation>
    <scope>NUCLEOTIDE SEQUENCE</scope>
    <source>
        <strain evidence="12">PL_HMW_Pooled</strain>
    </source>
</reference>
<dbReference type="PANTHER" id="PTHR12646:SF0">
    <property type="entry name" value="DOL-P-MAN:MAN(5)GLCNAC(2)-PP-DOL ALPHA-1,3-MANNOSYLTRANSFERASE"/>
    <property type="match status" value="1"/>
</dbReference>
<proteinExistence type="predicted"/>
<feature type="transmembrane region" description="Helical" evidence="11">
    <location>
        <begin position="264"/>
        <end position="287"/>
    </location>
</feature>
<keyword evidence="6 11" id="KW-0812">Transmembrane</keyword>
<dbReference type="Proteomes" id="UP001219518">
    <property type="component" value="Unassembled WGS sequence"/>
</dbReference>
<dbReference type="PANTHER" id="PTHR12646">
    <property type="entry name" value="NOT56 - RELATED"/>
    <property type="match status" value="1"/>
</dbReference>
<protein>
    <recommendedName>
        <fullName evidence="3">dolichyl-P-Man:Man5GlcNAc2-PP-dolichol alpha-1,3-mannosyltransferase</fullName>
        <ecNumber evidence="3">2.4.1.258</ecNumber>
    </recommendedName>
</protein>
<comment type="caution">
    <text evidence="12">The sequence shown here is derived from an EMBL/GenBank/DDBJ whole genome shotgun (WGS) entry which is preliminary data.</text>
</comment>
<feature type="non-terminal residue" evidence="12">
    <location>
        <position position="1"/>
    </location>
</feature>
<evidence type="ECO:0000256" key="4">
    <source>
        <dbReference type="ARBA" id="ARBA00022676"/>
    </source>
</evidence>
<dbReference type="GO" id="GO:0005789">
    <property type="term" value="C:endoplasmic reticulum membrane"/>
    <property type="evidence" value="ECO:0007669"/>
    <property type="project" value="UniProtKB-SubCell"/>
</dbReference>
<organism evidence="12 13">
    <name type="scientific">Frankliniella fusca</name>
    <dbReference type="NCBI Taxonomy" id="407009"/>
    <lineage>
        <taxon>Eukaryota</taxon>
        <taxon>Metazoa</taxon>
        <taxon>Ecdysozoa</taxon>
        <taxon>Arthropoda</taxon>
        <taxon>Hexapoda</taxon>
        <taxon>Insecta</taxon>
        <taxon>Pterygota</taxon>
        <taxon>Neoptera</taxon>
        <taxon>Paraneoptera</taxon>
        <taxon>Thysanoptera</taxon>
        <taxon>Terebrantia</taxon>
        <taxon>Thripoidea</taxon>
        <taxon>Thripidae</taxon>
        <taxon>Frankliniella</taxon>
    </lineage>
</organism>
<keyword evidence="7" id="KW-0256">Endoplasmic reticulum</keyword>
<feature type="transmembrane region" description="Helical" evidence="11">
    <location>
        <begin position="418"/>
        <end position="439"/>
    </location>
</feature>
<feature type="transmembrane region" description="Helical" evidence="11">
    <location>
        <begin position="190"/>
        <end position="208"/>
    </location>
</feature>
<feature type="transmembrane region" description="Helical" evidence="11">
    <location>
        <begin position="352"/>
        <end position="373"/>
    </location>
</feature>